<reference evidence="1 2" key="1">
    <citation type="submission" date="2018-08" db="EMBL/GenBank/DDBJ databases">
        <title>A genome reference for cultivated species of the human gut microbiota.</title>
        <authorList>
            <person name="Zou Y."/>
            <person name="Xue W."/>
            <person name="Luo G."/>
        </authorList>
    </citation>
    <scope>NUCLEOTIDE SEQUENCE [LARGE SCALE GENOMIC DNA]</scope>
    <source>
        <strain evidence="1 2">AF42-9</strain>
    </source>
</reference>
<protein>
    <submittedName>
        <fullName evidence="1">Uncharacterized protein</fullName>
    </submittedName>
</protein>
<dbReference type="OrthoDB" id="9953097at2"/>
<name>A0A415GS00_9BACT</name>
<proteinExistence type="predicted"/>
<evidence type="ECO:0000313" key="1">
    <source>
        <dbReference type="EMBL" id="RHK53082.1"/>
    </source>
</evidence>
<dbReference type="EMBL" id="QRNO01000002">
    <property type="protein sequence ID" value="RHK53082.1"/>
    <property type="molecule type" value="Genomic_DNA"/>
</dbReference>
<organism evidence="1 2">
    <name type="scientific">Leyella stercorea</name>
    <dbReference type="NCBI Taxonomy" id="363265"/>
    <lineage>
        <taxon>Bacteria</taxon>
        <taxon>Pseudomonadati</taxon>
        <taxon>Bacteroidota</taxon>
        <taxon>Bacteroidia</taxon>
        <taxon>Bacteroidales</taxon>
        <taxon>Prevotellaceae</taxon>
        <taxon>Leyella</taxon>
    </lineage>
</organism>
<comment type="caution">
    <text evidence="1">The sequence shown here is derived from an EMBL/GenBank/DDBJ whole genome shotgun (WGS) entry which is preliminary data.</text>
</comment>
<dbReference type="AlphaFoldDB" id="A0A415GS00"/>
<accession>A0A415GS00</accession>
<gene>
    <name evidence="1" type="ORF">DW060_01075</name>
</gene>
<evidence type="ECO:0000313" key="2">
    <source>
        <dbReference type="Proteomes" id="UP000286598"/>
    </source>
</evidence>
<keyword evidence="2" id="KW-1185">Reference proteome</keyword>
<sequence length="88" mass="9722">MKTITDKQIACINKCKSVIDNKENGNALDRIDITQLTCSDASKIIGGLLSLIKCNRFVAHGCKVSNSPMFLKALDDVFDTIDKYQQQA</sequence>
<dbReference type="Proteomes" id="UP000286598">
    <property type="component" value="Unassembled WGS sequence"/>
</dbReference>